<protein>
    <recommendedName>
        <fullName evidence="3">Nephrocystin 3-like N-terminal domain-containing protein</fullName>
    </recommendedName>
</protein>
<dbReference type="EMBL" id="KN818367">
    <property type="protein sequence ID" value="KIL57503.1"/>
    <property type="molecule type" value="Genomic_DNA"/>
</dbReference>
<reference evidence="4 5" key="1">
    <citation type="submission" date="2014-04" db="EMBL/GenBank/DDBJ databases">
        <title>Evolutionary Origins and Diversification of the Mycorrhizal Mutualists.</title>
        <authorList>
            <consortium name="DOE Joint Genome Institute"/>
            <consortium name="Mycorrhizal Genomics Consortium"/>
            <person name="Kohler A."/>
            <person name="Kuo A."/>
            <person name="Nagy L.G."/>
            <person name="Floudas D."/>
            <person name="Copeland A."/>
            <person name="Barry K.W."/>
            <person name="Cichocki N."/>
            <person name="Veneault-Fourrey C."/>
            <person name="LaButti K."/>
            <person name="Lindquist E.A."/>
            <person name="Lipzen A."/>
            <person name="Lundell T."/>
            <person name="Morin E."/>
            <person name="Murat C."/>
            <person name="Riley R."/>
            <person name="Ohm R."/>
            <person name="Sun H."/>
            <person name="Tunlid A."/>
            <person name="Henrissat B."/>
            <person name="Grigoriev I.V."/>
            <person name="Hibbett D.S."/>
            <person name="Martin F."/>
        </authorList>
    </citation>
    <scope>NUCLEOTIDE SEQUENCE [LARGE SCALE GENOMIC DNA]</scope>
    <source>
        <strain evidence="4 5">Koide BX008</strain>
    </source>
</reference>
<dbReference type="InParanoid" id="A0A0C2WMS3"/>
<dbReference type="Gene3D" id="3.40.50.300">
    <property type="entry name" value="P-loop containing nucleotide triphosphate hydrolases"/>
    <property type="match status" value="1"/>
</dbReference>
<gene>
    <name evidence="4" type="ORF">M378DRAFT_171695</name>
</gene>
<accession>A0A0C2WMS3</accession>
<dbReference type="STRING" id="946122.A0A0C2WMS3"/>
<dbReference type="Pfam" id="PF24883">
    <property type="entry name" value="NPHP3_N"/>
    <property type="match status" value="1"/>
</dbReference>
<organism evidence="4 5">
    <name type="scientific">Amanita muscaria (strain Koide BX008)</name>
    <dbReference type="NCBI Taxonomy" id="946122"/>
    <lineage>
        <taxon>Eukaryota</taxon>
        <taxon>Fungi</taxon>
        <taxon>Dikarya</taxon>
        <taxon>Basidiomycota</taxon>
        <taxon>Agaricomycotina</taxon>
        <taxon>Agaricomycetes</taxon>
        <taxon>Agaricomycetidae</taxon>
        <taxon>Agaricales</taxon>
        <taxon>Pluteineae</taxon>
        <taxon>Amanitaceae</taxon>
        <taxon>Amanita</taxon>
    </lineage>
</organism>
<sequence>MGSDSGDGRGDQSGGGVHAHGLGGNFGGATSMQAGGRNQFPNIAEPATLSVATQLEGAQGFTISGQSILTNIGTNTGVHNVTTVNHYGGTHGLENLKESVSFAALDDSSAQDPDRRCHPGTRENVLMRLRYWIDNPNTTDSIFWLHGPAGAGKSAIAQTIAHEYNQRGVAATFFFFRSDAARNDGNRLFPTIAWQLAFSIPATKEFIVHALDTTPHLPTKGVQTQFKQLIAHPFHAMNHIATQMLHPVVIIDGVDECFNEQLQRRFLTAIGNEVKDRRVPLRFLICSRPELLIEETLDKFQDFTLRIDLATLDDSHPDIEKYLVDQFSDIAFKQGLGPIWPGQEIIEDIVFKSSGNFILASTLIRFIGDEDYSAVSQLDIVRKLKPHGSMSPFAILDELYLEILKQQRDQDFLKTFLALFIGRTSLELSNLHEDDAMLMNVSEIELHIKLRRMRSLLKFKPFIDIYHKSFLDFLQDSSRSGQYCVSNGPKRYLELIVNSVVRHASMAIEEPDCHGTCRSSPKFKDIVKDYPPKIVLPVEDWQEALKPLIDLQDKLLKTSKPRPCCVTQIVRDLQLHMVILQRSSHAIATAPAPESNNNETVTQWSPALVTEALQNIPKNDLDRCLSGLLSCLRKTNSAVLTVDTVIIEHMSSLLAFDHAETAARVRSITDAQKLIDILDLLTNNESFLSQCGRDAARKAGLLASEIFARVPVLPKSIFLNGPTQRCGRFQEHASGYLLEYLCSSAVTSRILDHNYTLPTWFIYQGDKLKFVYDNVNEQRESVNEWLRSRPEFVVRIRVMLEVARTIQYLHSMDVVTALDSVAIQSVGGLSHLRSV</sequence>
<feature type="compositionally biased region" description="Basic and acidic residues" evidence="2">
    <location>
        <begin position="1"/>
        <end position="10"/>
    </location>
</feature>
<dbReference type="OrthoDB" id="443402at2759"/>
<keyword evidence="5" id="KW-1185">Reference proteome</keyword>
<dbReference type="AlphaFoldDB" id="A0A0C2WMS3"/>
<name>A0A0C2WMS3_AMAMK</name>
<proteinExistence type="predicted"/>
<dbReference type="Proteomes" id="UP000054549">
    <property type="component" value="Unassembled WGS sequence"/>
</dbReference>
<dbReference type="PANTHER" id="PTHR10039">
    <property type="entry name" value="AMELOGENIN"/>
    <property type="match status" value="1"/>
</dbReference>
<dbReference type="HOGENOM" id="CLU_000288_6_10_1"/>
<keyword evidence="1" id="KW-0677">Repeat</keyword>
<feature type="compositionally biased region" description="Gly residues" evidence="2">
    <location>
        <begin position="11"/>
        <end position="27"/>
    </location>
</feature>
<evidence type="ECO:0000259" key="3">
    <source>
        <dbReference type="Pfam" id="PF24883"/>
    </source>
</evidence>
<evidence type="ECO:0000313" key="4">
    <source>
        <dbReference type="EMBL" id="KIL57503.1"/>
    </source>
</evidence>
<evidence type="ECO:0000256" key="1">
    <source>
        <dbReference type="ARBA" id="ARBA00022737"/>
    </source>
</evidence>
<dbReference type="PANTHER" id="PTHR10039:SF17">
    <property type="entry name" value="FUNGAL STAND N-TERMINAL GOODBYE DOMAIN-CONTAINING PROTEIN-RELATED"/>
    <property type="match status" value="1"/>
</dbReference>
<evidence type="ECO:0000313" key="5">
    <source>
        <dbReference type="Proteomes" id="UP000054549"/>
    </source>
</evidence>
<dbReference type="SUPFAM" id="SSF52540">
    <property type="entry name" value="P-loop containing nucleoside triphosphate hydrolases"/>
    <property type="match status" value="1"/>
</dbReference>
<dbReference type="InterPro" id="IPR056884">
    <property type="entry name" value="NPHP3-like_N"/>
</dbReference>
<feature type="domain" description="Nephrocystin 3-like N-terminal" evidence="3">
    <location>
        <begin position="129"/>
        <end position="288"/>
    </location>
</feature>
<feature type="region of interest" description="Disordered" evidence="2">
    <location>
        <begin position="1"/>
        <end position="41"/>
    </location>
</feature>
<evidence type="ECO:0000256" key="2">
    <source>
        <dbReference type="SAM" id="MobiDB-lite"/>
    </source>
</evidence>
<dbReference type="InterPro" id="IPR027417">
    <property type="entry name" value="P-loop_NTPase"/>
</dbReference>